<evidence type="ECO:0000256" key="1">
    <source>
        <dbReference type="SAM" id="Phobius"/>
    </source>
</evidence>
<comment type="caution">
    <text evidence="2">The sequence shown here is derived from an EMBL/GenBank/DDBJ whole genome shotgun (WGS) entry which is preliminary data.</text>
</comment>
<protein>
    <submittedName>
        <fullName evidence="2">ABC transporter permease</fullName>
    </submittedName>
</protein>
<feature type="transmembrane region" description="Helical" evidence="1">
    <location>
        <begin position="268"/>
        <end position="291"/>
    </location>
</feature>
<feature type="transmembrane region" description="Helical" evidence="1">
    <location>
        <begin position="60"/>
        <end position="81"/>
    </location>
</feature>
<reference evidence="2" key="1">
    <citation type="journal article" date="2022" name="Cell Host Microbe">
        <title>Colonization of the live biotherapeutic product VE303 and modulation of the microbiota and metabolites in healthy volunteers.</title>
        <authorList>
            <person name="Dsouza M."/>
            <person name="Menon R."/>
            <person name="Crossette E."/>
            <person name="Bhattarai S.K."/>
            <person name="Schneider J."/>
            <person name="Kim Y.G."/>
            <person name="Reddy S."/>
            <person name="Caballero S."/>
            <person name="Felix C."/>
            <person name="Cornacchione L."/>
            <person name="Hendrickson J."/>
            <person name="Watson A.R."/>
            <person name="Minot S.S."/>
            <person name="Greenfield N."/>
            <person name="Schopf L."/>
            <person name="Szabady R."/>
            <person name="Patarroyo J."/>
            <person name="Smith W."/>
            <person name="Harrison P."/>
            <person name="Kuijper E.J."/>
            <person name="Kelly C.P."/>
            <person name="Olle B."/>
            <person name="Bobilev D."/>
            <person name="Silber J.L."/>
            <person name="Bucci V."/>
            <person name="Roberts B."/>
            <person name="Faith J."/>
            <person name="Norman J.M."/>
        </authorList>
    </citation>
    <scope>NUCLEOTIDE SEQUENCE</scope>
    <source>
        <strain evidence="2">VE303-04</strain>
    </source>
</reference>
<dbReference type="GO" id="GO:0140359">
    <property type="term" value="F:ABC-type transporter activity"/>
    <property type="evidence" value="ECO:0007669"/>
    <property type="project" value="InterPro"/>
</dbReference>
<dbReference type="PANTHER" id="PTHR43471">
    <property type="entry name" value="ABC TRANSPORTER PERMEASE"/>
    <property type="match status" value="1"/>
</dbReference>
<accession>A0AAW5EWK9</accession>
<keyword evidence="1" id="KW-0472">Membrane</keyword>
<evidence type="ECO:0000313" key="3">
    <source>
        <dbReference type="Proteomes" id="UP001203136"/>
    </source>
</evidence>
<feature type="transmembrane region" description="Helical" evidence="1">
    <location>
        <begin position="111"/>
        <end position="138"/>
    </location>
</feature>
<dbReference type="Proteomes" id="UP001203136">
    <property type="component" value="Unassembled WGS sequence"/>
</dbReference>
<gene>
    <name evidence="2" type="ORF">K5I21_01895</name>
</gene>
<dbReference type="EMBL" id="JAINVB010000001">
    <property type="protein sequence ID" value="MCK0084648.1"/>
    <property type="molecule type" value="Genomic_DNA"/>
</dbReference>
<sequence>MKMNPVYKRELTVSSRSIRMALILLIFNSVLAIVALFNMFTVVEQVKVTAEIQYSRFLELYTFVSSIEFLMLMFIMPALTASSISGERERQTLELMLTTTMKPKEIILGKFWSALTTMLILAISALPVQSLVFVYGGITIADMMILFLCYGIVALFTGGIGMFYSSLLKRSTVATVCTYVTIVLLVAGTYAINVFTYRLDANEVNSYVSVLNTAARQASSGGFIYLLLLNPALTFYSVINGQAGAGDIRKPFEQWFGALPDNYIMDHWSAVSLSVQLILALILIAISIYAVTPIHGKREKAHQHEKFRGFEREKRRQPC</sequence>
<dbReference type="AlphaFoldDB" id="A0AAW5EWK9"/>
<organism evidence="2 3">
    <name type="scientific">Clostridium symbiosum</name>
    <name type="common">Bacteroides symbiosus</name>
    <dbReference type="NCBI Taxonomy" id="1512"/>
    <lineage>
        <taxon>Bacteria</taxon>
        <taxon>Bacillati</taxon>
        <taxon>Bacillota</taxon>
        <taxon>Clostridia</taxon>
        <taxon>Lachnospirales</taxon>
        <taxon>Lachnospiraceae</taxon>
        <taxon>Otoolea</taxon>
    </lineage>
</organism>
<keyword evidence="1" id="KW-1133">Transmembrane helix</keyword>
<evidence type="ECO:0000313" key="2">
    <source>
        <dbReference type="EMBL" id="MCK0084648.1"/>
    </source>
</evidence>
<name>A0AAW5EWK9_CLOSY</name>
<proteinExistence type="predicted"/>
<feature type="transmembrane region" description="Helical" evidence="1">
    <location>
        <begin position="176"/>
        <end position="197"/>
    </location>
</feature>
<dbReference type="GO" id="GO:0005886">
    <property type="term" value="C:plasma membrane"/>
    <property type="evidence" value="ECO:0007669"/>
    <property type="project" value="UniProtKB-SubCell"/>
</dbReference>
<feature type="transmembrane region" description="Helical" evidence="1">
    <location>
        <begin position="144"/>
        <end position="164"/>
    </location>
</feature>
<dbReference type="RefSeq" id="WP_009297411.1">
    <property type="nucleotide sequence ID" value="NZ_JAAIMZ010000072.1"/>
</dbReference>
<dbReference type="Pfam" id="PF12679">
    <property type="entry name" value="ABC2_membrane_2"/>
    <property type="match status" value="1"/>
</dbReference>
<keyword evidence="1" id="KW-0812">Transmembrane</keyword>
<dbReference type="PANTHER" id="PTHR43471:SF12">
    <property type="entry name" value="HYPOTHETICAL MEMBRANE PROTEIN, CONSERVED"/>
    <property type="match status" value="1"/>
</dbReference>
<feature type="transmembrane region" description="Helical" evidence="1">
    <location>
        <begin position="21"/>
        <end position="40"/>
    </location>
</feature>